<feature type="compositionally biased region" description="Polar residues" evidence="11">
    <location>
        <begin position="103"/>
        <end position="114"/>
    </location>
</feature>
<protein>
    <recommendedName>
        <fullName evidence="3 9">Chromatin modification-related protein EAF6</fullName>
    </recommendedName>
</protein>
<comment type="subunit">
    <text evidence="9">Component of the NuA4 histone acetyltransferase complex.</text>
</comment>
<dbReference type="AlphaFoldDB" id="A0AAJ0M831"/>
<keyword evidence="9" id="KW-0234">DNA repair</keyword>
<reference evidence="12" key="2">
    <citation type="submission" date="2023-06" db="EMBL/GenBank/DDBJ databases">
        <authorList>
            <consortium name="Lawrence Berkeley National Laboratory"/>
            <person name="Haridas S."/>
            <person name="Hensen N."/>
            <person name="Bonometti L."/>
            <person name="Westerberg I."/>
            <person name="Brannstrom I.O."/>
            <person name="Guillou S."/>
            <person name="Cros-Aarteil S."/>
            <person name="Calhoun S."/>
            <person name="Kuo A."/>
            <person name="Mondo S."/>
            <person name="Pangilinan J."/>
            <person name="Riley R."/>
            <person name="Labutti K."/>
            <person name="Andreopoulos B."/>
            <person name="Lipzen A."/>
            <person name="Chen C."/>
            <person name="Yanf M."/>
            <person name="Daum C."/>
            <person name="Ng V."/>
            <person name="Clum A."/>
            <person name="Steindorff A."/>
            <person name="Ohm R."/>
            <person name="Martin F."/>
            <person name="Silar P."/>
            <person name="Natvig D."/>
            <person name="Lalanne C."/>
            <person name="Gautier V."/>
            <person name="Ament-Velasquez S.L."/>
            <person name="Kruys A."/>
            <person name="Hutchinson M.I."/>
            <person name="Powell A.J."/>
            <person name="Barry K."/>
            <person name="Miller A.N."/>
            <person name="Grigoriev I.V."/>
            <person name="Debuchy R."/>
            <person name="Gladieux P."/>
            <person name="Thoren M.H."/>
            <person name="Johannesson H."/>
        </authorList>
    </citation>
    <scope>NUCLEOTIDE SEQUENCE</scope>
    <source>
        <strain evidence="12">CBS 955.72</strain>
    </source>
</reference>
<proteinExistence type="inferred from homology"/>
<dbReference type="Proteomes" id="UP001275084">
    <property type="component" value="Unassembled WGS sequence"/>
</dbReference>
<evidence type="ECO:0000256" key="7">
    <source>
        <dbReference type="ARBA" id="ARBA00023163"/>
    </source>
</evidence>
<gene>
    <name evidence="12" type="ORF">B0T25DRAFT_522558</name>
</gene>
<keyword evidence="5 9" id="KW-0805">Transcription regulation</keyword>
<dbReference type="GO" id="GO:0035267">
    <property type="term" value="C:NuA4 histone acetyltransferase complex"/>
    <property type="evidence" value="ECO:0007669"/>
    <property type="project" value="UniProtKB-UniRule"/>
</dbReference>
<feature type="coiled-coil region" evidence="10">
    <location>
        <begin position="25"/>
        <end position="52"/>
    </location>
</feature>
<keyword evidence="8 9" id="KW-0539">Nucleus</keyword>
<feature type="region of interest" description="Disordered" evidence="11">
    <location>
        <begin position="103"/>
        <end position="176"/>
    </location>
</feature>
<organism evidence="12 13">
    <name type="scientific">Lasiosphaeria hispida</name>
    <dbReference type="NCBI Taxonomy" id="260671"/>
    <lineage>
        <taxon>Eukaryota</taxon>
        <taxon>Fungi</taxon>
        <taxon>Dikarya</taxon>
        <taxon>Ascomycota</taxon>
        <taxon>Pezizomycotina</taxon>
        <taxon>Sordariomycetes</taxon>
        <taxon>Sordariomycetidae</taxon>
        <taxon>Sordariales</taxon>
        <taxon>Lasiosphaeriaceae</taxon>
        <taxon>Lasiosphaeria</taxon>
    </lineage>
</organism>
<sequence>MAENAPAKLAGAGANDTAAAGIPFYEKQRQHLKELIARKRALEKRIATQEDSIYSKETEYLETTPSGNIITGFDNYTKGASTAAAQRRKTGLTDANRVFSRSSISYNPNHQDAQTPASSHSTPASHAPTPLSTSFANSTKDKDASGSGAPTPTSATASKAGGTSKKSKKSTAAAATAAAAAAAVAAAAAAAASAAGAGDDSETDSRDAKKVRTNFGAVRK</sequence>
<evidence type="ECO:0000256" key="2">
    <source>
        <dbReference type="ARBA" id="ARBA00010916"/>
    </source>
</evidence>
<reference evidence="12" key="1">
    <citation type="journal article" date="2023" name="Mol. Phylogenet. Evol.">
        <title>Genome-scale phylogeny and comparative genomics of the fungal order Sordariales.</title>
        <authorList>
            <person name="Hensen N."/>
            <person name="Bonometti L."/>
            <person name="Westerberg I."/>
            <person name="Brannstrom I.O."/>
            <person name="Guillou S."/>
            <person name="Cros-Aarteil S."/>
            <person name="Calhoun S."/>
            <person name="Haridas S."/>
            <person name="Kuo A."/>
            <person name="Mondo S."/>
            <person name="Pangilinan J."/>
            <person name="Riley R."/>
            <person name="LaButti K."/>
            <person name="Andreopoulos B."/>
            <person name="Lipzen A."/>
            <person name="Chen C."/>
            <person name="Yan M."/>
            <person name="Daum C."/>
            <person name="Ng V."/>
            <person name="Clum A."/>
            <person name="Steindorff A."/>
            <person name="Ohm R.A."/>
            <person name="Martin F."/>
            <person name="Silar P."/>
            <person name="Natvig D.O."/>
            <person name="Lalanne C."/>
            <person name="Gautier V."/>
            <person name="Ament-Velasquez S.L."/>
            <person name="Kruys A."/>
            <person name="Hutchinson M.I."/>
            <person name="Powell A.J."/>
            <person name="Barry K."/>
            <person name="Miller A.N."/>
            <person name="Grigoriev I.V."/>
            <person name="Debuchy R."/>
            <person name="Gladieux P."/>
            <person name="Hiltunen Thoren M."/>
            <person name="Johannesson H."/>
        </authorList>
    </citation>
    <scope>NUCLEOTIDE SEQUENCE</scope>
    <source>
        <strain evidence="12">CBS 955.72</strain>
    </source>
</reference>
<keyword evidence="13" id="KW-1185">Reference proteome</keyword>
<accession>A0AAJ0M831</accession>
<feature type="compositionally biased region" description="Low complexity" evidence="11">
    <location>
        <begin position="145"/>
        <end position="176"/>
    </location>
</feature>
<keyword evidence="9" id="KW-0227">DNA damage</keyword>
<evidence type="ECO:0000256" key="5">
    <source>
        <dbReference type="ARBA" id="ARBA00023015"/>
    </source>
</evidence>
<dbReference type="Pfam" id="PF09340">
    <property type="entry name" value="NuA4"/>
    <property type="match status" value="1"/>
</dbReference>
<evidence type="ECO:0000256" key="4">
    <source>
        <dbReference type="ARBA" id="ARBA00022853"/>
    </source>
</evidence>
<evidence type="ECO:0000256" key="9">
    <source>
        <dbReference type="RuleBase" id="RU368022"/>
    </source>
</evidence>
<dbReference type="EMBL" id="JAUIQD010000008">
    <property type="protein sequence ID" value="KAK3341199.1"/>
    <property type="molecule type" value="Genomic_DNA"/>
</dbReference>
<evidence type="ECO:0000256" key="8">
    <source>
        <dbReference type="ARBA" id="ARBA00023242"/>
    </source>
</evidence>
<comment type="subcellular location">
    <subcellularLocation>
        <location evidence="1 9">Nucleus</location>
    </subcellularLocation>
</comment>
<feature type="compositionally biased region" description="Low complexity" evidence="11">
    <location>
        <begin position="115"/>
        <end position="130"/>
    </location>
</feature>
<evidence type="ECO:0000256" key="11">
    <source>
        <dbReference type="SAM" id="MobiDB-lite"/>
    </source>
</evidence>
<name>A0AAJ0M831_9PEZI</name>
<evidence type="ECO:0000256" key="1">
    <source>
        <dbReference type="ARBA" id="ARBA00004123"/>
    </source>
</evidence>
<keyword evidence="7 9" id="KW-0804">Transcription</keyword>
<keyword evidence="4 9" id="KW-0156">Chromatin regulator</keyword>
<comment type="similarity">
    <text evidence="2 9">Belongs to the EAF6 family.</text>
</comment>
<dbReference type="GO" id="GO:0006325">
    <property type="term" value="P:chromatin organization"/>
    <property type="evidence" value="ECO:0007669"/>
    <property type="project" value="UniProtKB-KW"/>
</dbReference>
<feature type="region of interest" description="Disordered" evidence="11">
    <location>
        <begin position="189"/>
        <end position="220"/>
    </location>
</feature>
<evidence type="ECO:0000256" key="10">
    <source>
        <dbReference type="SAM" id="Coils"/>
    </source>
</evidence>
<feature type="compositionally biased region" description="Low complexity" evidence="11">
    <location>
        <begin position="189"/>
        <end position="198"/>
    </location>
</feature>
<evidence type="ECO:0000256" key="3">
    <source>
        <dbReference type="ARBA" id="ARBA00018504"/>
    </source>
</evidence>
<comment type="function">
    <text evidence="9">Component of the NuA4 histone acetyltransferase complex which is involved in transcriptional activation of selected genes principally by acetylation of nucleosomal histone H4 and H2A. The NuA4 complex is also involved in DNA repair.</text>
</comment>
<dbReference type="GO" id="GO:0005634">
    <property type="term" value="C:nucleus"/>
    <property type="evidence" value="ECO:0007669"/>
    <property type="project" value="UniProtKB-SubCell"/>
</dbReference>
<evidence type="ECO:0000313" key="12">
    <source>
        <dbReference type="EMBL" id="KAK3341199.1"/>
    </source>
</evidence>
<dbReference type="InterPro" id="IPR015418">
    <property type="entry name" value="Eaf6"/>
</dbReference>
<keyword evidence="6 10" id="KW-0175">Coiled coil</keyword>
<evidence type="ECO:0000256" key="6">
    <source>
        <dbReference type="ARBA" id="ARBA00023054"/>
    </source>
</evidence>
<comment type="caution">
    <text evidence="12">The sequence shown here is derived from an EMBL/GenBank/DDBJ whole genome shotgun (WGS) entry which is preliminary data.</text>
</comment>
<evidence type="ECO:0000313" key="13">
    <source>
        <dbReference type="Proteomes" id="UP001275084"/>
    </source>
</evidence>
<dbReference type="PANTHER" id="PTHR13476">
    <property type="entry name" value="CHROMATIN MODIFICATION-RELATED PROTEIN MEAF6"/>
    <property type="match status" value="1"/>
</dbReference>
<dbReference type="GO" id="GO:0006281">
    <property type="term" value="P:DNA repair"/>
    <property type="evidence" value="ECO:0007669"/>
    <property type="project" value="UniProtKB-UniRule"/>
</dbReference>